<proteinExistence type="predicted"/>
<evidence type="ECO:0000313" key="1">
    <source>
        <dbReference type="EMBL" id="KAB2617438.1"/>
    </source>
</evidence>
<comment type="caution">
    <text evidence="1">The sequence shown here is derived from an EMBL/GenBank/DDBJ whole genome shotgun (WGS) entry which is preliminary data.</text>
</comment>
<dbReference type="AlphaFoldDB" id="A0A5N5GQ85"/>
<sequence length="142" mass="15403">MASKKGQVVPTIKVKSVNISAANGETVTFQHATSKLVPLKEQGERQKRELVISLALLGHQSNSKERLLLLAPNADSSIGSYHRSPTDNLHKGTSVTPLMSAADSYPMIMQVMTTGATSIKEQLAQMNEAIVKLTKTVEEKDM</sequence>
<reference evidence="1 2" key="1">
    <citation type="submission" date="2019-09" db="EMBL/GenBank/DDBJ databases">
        <authorList>
            <person name="Ou C."/>
        </authorList>
    </citation>
    <scope>NUCLEOTIDE SEQUENCE [LARGE SCALE GENOMIC DNA]</scope>
    <source>
        <strain evidence="1">S2</strain>
        <tissue evidence="1">Leaf</tissue>
    </source>
</reference>
<name>A0A5N5GQ85_9ROSA</name>
<organism evidence="1 2">
    <name type="scientific">Pyrus ussuriensis x Pyrus communis</name>
    <dbReference type="NCBI Taxonomy" id="2448454"/>
    <lineage>
        <taxon>Eukaryota</taxon>
        <taxon>Viridiplantae</taxon>
        <taxon>Streptophyta</taxon>
        <taxon>Embryophyta</taxon>
        <taxon>Tracheophyta</taxon>
        <taxon>Spermatophyta</taxon>
        <taxon>Magnoliopsida</taxon>
        <taxon>eudicotyledons</taxon>
        <taxon>Gunneridae</taxon>
        <taxon>Pentapetalae</taxon>
        <taxon>rosids</taxon>
        <taxon>fabids</taxon>
        <taxon>Rosales</taxon>
        <taxon>Rosaceae</taxon>
        <taxon>Amygdaloideae</taxon>
        <taxon>Maleae</taxon>
        <taxon>Pyrus</taxon>
    </lineage>
</organism>
<dbReference type="Proteomes" id="UP000327157">
    <property type="component" value="Chromosome 15"/>
</dbReference>
<reference evidence="1 2" key="3">
    <citation type="submission" date="2019-11" db="EMBL/GenBank/DDBJ databases">
        <title>A de novo genome assembly of a pear dwarfing rootstock.</title>
        <authorList>
            <person name="Wang F."/>
            <person name="Wang J."/>
            <person name="Li S."/>
            <person name="Zhang Y."/>
            <person name="Fang M."/>
            <person name="Ma L."/>
            <person name="Zhao Y."/>
            <person name="Jiang S."/>
        </authorList>
    </citation>
    <scope>NUCLEOTIDE SEQUENCE [LARGE SCALE GENOMIC DNA]</scope>
    <source>
        <strain evidence="1">S2</strain>
        <tissue evidence="1">Leaf</tissue>
    </source>
</reference>
<evidence type="ECO:0000313" key="2">
    <source>
        <dbReference type="Proteomes" id="UP000327157"/>
    </source>
</evidence>
<keyword evidence="2" id="KW-1185">Reference proteome</keyword>
<dbReference type="EMBL" id="SMOL01000401">
    <property type="protein sequence ID" value="KAB2617438.1"/>
    <property type="molecule type" value="Genomic_DNA"/>
</dbReference>
<accession>A0A5N5GQ85</accession>
<reference evidence="2" key="2">
    <citation type="submission" date="2019-10" db="EMBL/GenBank/DDBJ databases">
        <title>A de novo genome assembly of a pear dwarfing rootstock.</title>
        <authorList>
            <person name="Wang F."/>
            <person name="Wang J."/>
            <person name="Li S."/>
            <person name="Zhang Y."/>
            <person name="Fang M."/>
            <person name="Ma L."/>
            <person name="Zhao Y."/>
            <person name="Jiang S."/>
        </authorList>
    </citation>
    <scope>NUCLEOTIDE SEQUENCE [LARGE SCALE GENOMIC DNA]</scope>
</reference>
<protein>
    <submittedName>
        <fullName evidence="1">Dicarboxylate transporter 1</fullName>
    </submittedName>
</protein>
<gene>
    <name evidence="1" type="ORF">D8674_013307</name>
</gene>
<dbReference type="OrthoDB" id="1729438at2759"/>